<keyword evidence="12 14" id="KW-0472">Membrane</keyword>
<dbReference type="InterPro" id="IPR044537">
    <property type="entry name" value="Rip2-like"/>
</dbReference>
<comment type="cofactor">
    <cofactor evidence="1">
        <name>Zn(2+)</name>
        <dbReference type="ChEBI" id="CHEBI:29105"/>
    </cofactor>
</comment>
<sequence length="287" mass="31550">MTQGRRPIRLEEDPFERVQEPPSTQSQSRSRPVRVVIQSGQGSPFEPFMRGFFDVGGPSVQPHKGSLFHFSERELKDLAMATLAFSFAISLVMHGGIFNMMKLPLGALLISLVRSTIFALAGLAPAFVLHELAHKYVARHFGCWAEFRADPRGLKIGVLIALVIGFVFMAPGAVMVAGRVGRKENGIIALAGPISNIILFIFGLVAGGLLISLTSVGWVADLVVFWLWGNAILGAFNMLPFGPLDGRKVKDWSDPIFWSFLSLTIGLVYLVFSRKAIDMLQYISNLF</sequence>
<keyword evidence="10 14" id="KW-1133">Transmembrane helix</keyword>
<comment type="similarity">
    <text evidence="3">Belongs to the peptidase M50B family.</text>
</comment>
<dbReference type="GO" id="GO:0005886">
    <property type="term" value="C:plasma membrane"/>
    <property type="evidence" value="ECO:0007669"/>
    <property type="project" value="UniProtKB-SubCell"/>
</dbReference>
<evidence type="ECO:0000256" key="7">
    <source>
        <dbReference type="ARBA" id="ARBA00022723"/>
    </source>
</evidence>
<feature type="transmembrane region" description="Helical" evidence="14">
    <location>
        <begin position="218"/>
        <end position="236"/>
    </location>
</feature>
<dbReference type="GO" id="GO:0008237">
    <property type="term" value="F:metallopeptidase activity"/>
    <property type="evidence" value="ECO:0007669"/>
    <property type="project" value="UniProtKB-KW"/>
</dbReference>
<keyword evidence="11" id="KW-0482">Metalloprotease</keyword>
<evidence type="ECO:0000256" key="12">
    <source>
        <dbReference type="ARBA" id="ARBA00023136"/>
    </source>
</evidence>
<feature type="compositionally biased region" description="Low complexity" evidence="13">
    <location>
        <begin position="21"/>
        <end position="33"/>
    </location>
</feature>
<dbReference type="PANTHER" id="PTHR35864">
    <property type="entry name" value="ZINC METALLOPROTEASE MJ0611-RELATED"/>
    <property type="match status" value="1"/>
</dbReference>
<dbReference type="EMBL" id="KF900569">
    <property type="protein sequence ID" value="AIE99668.1"/>
    <property type="molecule type" value="Genomic_DNA"/>
</dbReference>
<dbReference type="InterPro" id="IPR052348">
    <property type="entry name" value="Metallopeptidase_M50B"/>
</dbReference>
<evidence type="ECO:0000256" key="13">
    <source>
        <dbReference type="SAM" id="MobiDB-lite"/>
    </source>
</evidence>
<evidence type="ECO:0000256" key="11">
    <source>
        <dbReference type="ARBA" id="ARBA00023049"/>
    </source>
</evidence>
<accession>A0A075G7U1</accession>
<comment type="subcellular location">
    <subcellularLocation>
        <location evidence="2">Cell membrane</location>
        <topology evidence="2">Multi-pass membrane protein</topology>
    </subcellularLocation>
</comment>
<dbReference type="GO" id="GO:0006508">
    <property type="term" value="P:proteolysis"/>
    <property type="evidence" value="ECO:0007669"/>
    <property type="project" value="UniProtKB-KW"/>
</dbReference>
<keyword evidence="5" id="KW-0645">Protease</keyword>
<evidence type="ECO:0000313" key="15">
    <source>
        <dbReference type="EMBL" id="AIE99668.1"/>
    </source>
</evidence>
<feature type="compositionally biased region" description="Basic and acidic residues" evidence="13">
    <location>
        <begin position="8"/>
        <end position="19"/>
    </location>
</feature>
<evidence type="ECO:0000256" key="9">
    <source>
        <dbReference type="ARBA" id="ARBA00022833"/>
    </source>
</evidence>
<evidence type="ECO:0000256" key="4">
    <source>
        <dbReference type="ARBA" id="ARBA00022475"/>
    </source>
</evidence>
<evidence type="ECO:0000256" key="14">
    <source>
        <dbReference type="SAM" id="Phobius"/>
    </source>
</evidence>
<keyword evidence="8" id="KW-0378">Hydrolase</keyword>
<protein>
    <submittedName>
        <fullName evidence="15">Metallopeptidase</fullName>
    </submittedName>
</protein>
<dbReference type="AlphaFoldDB" id="A0A075G7U1"/>
<proteinExistence type="inferred from homology"/>
<feature type="region of interest" description="Disordered" evidence="13">
    <location>
        <begin position="1"/>
        <end position="33"/>
    </location>
</feature>
<feature type="transmembrane region" description="Helical" evidence="14">
    <location>
        <begin position="78"/>
        <end position="97"/>
    </location>
</feature>
<keyword evidence="9" id="KW-0862">Zinc</keyword>
<dbReference type="GO" id="GO:0046872">
    <property type="term" value="F:metal ion binding"/>
    <property type="evidence" value="ECO:0007669"/>
    <property type="project" value="UniProtKB-KW"/>
</dbReference>
<keyword evidence="6 14" id="KW-0812">Transmembrane</keyword>
<feature type="transmembrane region" description="Helical" evidence="14">
    <location>
        <begin position="256"/>
        <end position="272"/>
    </location>
</feature>
<evidence type="ECO:0000256" key="5">
    <source>
        <dbReference type="ARBA" id="ARBA00022670"/>
    </source>
</evidence>
<feature type="transmembrane region" description="Helical" evidence="14">
    <location>
        <begin position="156"/>
        <end position="181"/>
    </location>
</feature>
<evidence type="ECO:0000256" key="3">
    <source>
        <dbReference type="ARBA" id="ARBA00007931"/>
    </source>
</evidence>
<evidence type="ECO:0000256" key="6">
    <source>
        <dbReference type="ARBA" id="ARBA00022692"/>
    </source>
</evidence>
<evidence type="ECO:0000256" key="1">
    <source>
        <dbReference type="ARBA" id="ARBA00001947"/>
    </source>
</evidence>
<feature type="transmembrane region" description="Helical" evidence="14">
    <location>
        <begin position="187"/>
        <end position="211"/>
    </location>
</feature>
<dbReference type="CDD" id="cd06158">
    <property type="entry name" value="S2P-M50_like_1"/>
    <property type="match status" value="1"/>
</dbReference>
<keyword evidence="7" id="KW-0479">Metal-binding</keyword>
<keyword evidence="4" id="KW-1003">Cell membrane</keyword>
<reference evidence="15" key="1">
    <citation type="journal article" date="2014" name="Genome Biol. Evol.">
        <title>Pangenome evidence for extensive interdomain horizontal transfer affecting lineage core and shell genes in uncultured planktonic thaumarchaeota and euryarchaeota.</title>
        <authorList>
            <person name="Deschamps P."/>
            <person name="Zivanovic Y."/>
            <person name="Moreira D."/>
            <person name="Rodriguez-Valera F."/>
            <person name="Lopez-Garcia P."/>
        </authorList>
    </citation>
    <scope>NUCLEOTIDE SEQUENCE</scope>
</reference>
<evidence type="ECO:0000256" key="10">
    <source>
        <dbReference type="ARBA" id="ARBA00022989"/>
    </source>
</evidence>
<name>A0A075G7U1_9EURY</name>
<evidence type="ECO:0000256" key="2">
    <source>
        <dbReference type="ARBA" id="ARBA00004651"/>
    </source>
</evidence>
<dbReference type="PANTHER" id="PTHR35864:SF1">
    <property type="entry name" value="ZINC METALLOPROTEASE YWHC-RELATED"/>
    <property type="match status" value="1"/>
</dbReference>
<evidence type="ECO:0000256" key="8">
    <source>
        <dbReference type="ARBA" id="ARBA00022801"/>
    </source>
</evidence>
<feature type="transmembrane region" description="Helical" evidence="14">
    <location>
        <begin position="103"/>
        <end position="129"/>
    </location>
</feature>
<organism evidence="15">
    <name type="scientific">uncultured marine group II/III euryarchaeote KM3_115_D04</name>
    <dbReference type="NCBI Taxonomy" id="1457855"/>
    <lineage>
        <taxon>Archaea</taxon>
        <taxon>Methanobacteriati</taxon>
        <taxon>Methanobacteriota</taxon>
        <taxon>environmental samples</taxon>
    </lineage>
</organism>